<evidence type="ECO:0000313" key="2">
    <source>
        <dbReference type="Proteomes" id="UP001153954"/>
    </source>
</evidence>
<sequence length="145" mass="15895">MNTSRDPGAPVLDTFITPDNKQAQCERRGSYCCSVGAIPRRAGRVAGGRLLVEIIPTASCIRVATNAARRISGGSEQKAYLFGHFGRRHKSDVRLASGPNYTPQSRRMELFVSASGTPTVNTLPTLQHRALHDFNYIIGEIYGFE</sequence>
<keyword evidence="2" id="KW-1185">Reference proteome</keyword>
<protein>
    <submittedName>
        <fullName evidence="1">Uncharacterized protein</fullName>
    </submittedName>
</protein>
<comment type="caution">
    <text evidence="1">The sequence shown here is derived from an EMBL/GenBank/DDBJ whole genome shotgun (WGS) entry which is preliminary data.</text>
</comment>
<reference evidence="1" key="1">
    <citation type="submission" date="2022-03" db="EMBL/GenBank/DDBJ databases">
        <authorList>
            <person name="Tunstrom K."/>
        </authorList>
    </citation>
    <scope>NUCLEOTIDE SEQUENCE</scope>
</reference>
<dbReference type="Proteomes" id="UP001153954">
    <property type="component" value="Unassembled WGS sequence"/>
</dbReference>
<evidence type="ECO:0000313" key="1">
    <source>
        <dbReference type="EMBL" id="CAH2085131.1"/>
    </source>
</evidence>
<accession>A0AAU9THD1</accession>
<proteinExistence type="predicted"/>
<dbReference type="EMBL" id="CAKOGL010000004">
    <property type="protein sequence ID" value="CAH2085131.1"/>
    <property type="molecule type" value="Genomic_DNA"/>
</dbReference>
<name>A0AAU9THD1_EUPED</name>
<organism evidence="1 2">
    <name type="scientific">Euphydryas editha</name>
    <name type="common">Edith's checkerspot</name>
    <dbReference type="NCBI Taxonomy" id="104508"/>
    <lineage>
        <taxon>Eukaryota</taxon>
        <taxon>Metazoa</taxon>
        <taxon>Ecdysozoa</taxon>
        <taxon>Arthropoda</taxon>
        <taxon>Hexapoda</taxon>
        <taxon>Insecta</taxon>
        <taxon>Pterygota</taxon>
        <taxon>Neoptera</taxon>
        <taxon>Endopterygota</taxon>
        <taxon>Lepidoptera</taxon>
        <taxon>Glossata</taxon>
        <taxon>Ditrysia</taxon>
        <taxon>Papilionoidea</taxon>
        <taxon>Nymphalidae</taxon>
        <taxon>Nymphalinae</taxon>
        <taxon>Euphydryas</taxon>
    </lineage>
</organism>
<dbReference type="AlphaFoldDB" id="A0AAU9THD1"/>
<gene>
    <name evidence="1" type="ORF">EEDITHA_LOCUS1637</name>
</gene>